<reference evidence="1 2" key="1">
    <citation type="submission" date="2019-03" db="EMBL/GenBank/DDBJ databases">
        <title>Genomics of glacier-inhabiting Cryobacterium strains.</title>
        <authorList>
            <person name="Liu Q."/>
            <person name="Xin Y.-H."/>
        </authorList>
    </citation>
    <scope>NUCLEOTIDE SEQUENCE [LARGE SCALE GENOMIC DNA]</scope>
    <source>
        <strain evidence="1 2">Hh4</strain>
    </source>
</reference>
<proteinExistence type="predicted"/>
<dbReference type="Gene3D" id="2.30.30.110">
    <property type="match status" value="1"/>
</dbReference>
<evidence type="ECO:0000313" key="2">
    <source>
        <dbReference type="Proteomes" id="UP000298313"/>
    </source>
</evidence>
<accession>A0A4R9B2Y4</accession>
<dbReference type="RefSeq" id="WP_134524524.1">
    <property type="nucleotide sequence ID" value="NZ_SOHH01000091.1"/>
</dbReference>
<evidence type="ECO:0000313" key="1">
    <source>
        <dbReference type="EMBL" id="TFD74492.1"/>
    </source>
</evidence>
<comment type="caution">
    <text evidence="1">The sequence shown here is derived from an EMBL/GenBank/DDBJ whole genome shotgun (WGS) entry which is preliminary data.</text>
</comment>
<dbReference type="OrthoDB" id="3196747at2"/>
<dbReference type="InterPro" id="IPR011067">
    <property type="entry name" value="Plasmid_toxin/cell-grow_inhib"/>
</dbReference>
<evidence type="ECO:0008006" key="3">
    <source>
        <dbReference type="Google" id="ProtNLM"/>
    </source>
</evidence>
<sequence length="101" mass="11168">MKAVQSVATLRSVEEWLARIWNCPLWDAHPTCGRVPDVAAPLLRMLLPADGITGLDAVSFVLVDKTTTVRRTSVTQRIGRLSSTQLVEHERLVMVFLGLAD</sequence>
<protein>
    <recommendedName>
        <fullName evidence="3">Type II toxin-antitoxin system PemK/MazF family toxin</fullName>
    </recommendedName>
</protein>
<dbReference type="AlphaFoldDB" id="A0A4R9B2Y4"/>
<dbReference type="SUPFAM" id="SSF50118">
    <property type="entry name" value="Cell growth inhibitor/plasmid maintenance toxic component"/>
    <property type="match status" value="1"/>
</dbReference>
<dbReference type="EMBL" id="SOHH01000091">
    <property type="protein sequence ID" value="TFD74492.1"/>
    <property type="molecule type" value="Genomic_DNA"/>
</dbReference>
<keyword evidence="2" id="KW-1185">Reference proteome</keyword>
<dbReference type="Proteomes" id="UP000298313">
    <property type="component" value="Unassembled WGS sequence"/>
</dbReference>
<gene>
    <name evidence="1" type="ORF">E3T48_13300</name>
</gene>
<organism evidence="1 2">
    <name type="scientific">Cryobacterium fucosi</name>
    <dbReference type="NCBI Taxonomy" id="1259157"/>
    <lineage>
        <taxon>Bacteria</taxon>
        <taxon>Bacillati</taxon>
        <taxon>Actinomycetota</taxon>
        <taxon>Actinomycetes</taxon>
        <taxon>Micrococcales</taxon>
        <taxon>Microbacteriaceae</taxon>
        <taxon>Cryobacterium</taxon>
    </lineage>
</organism>
<name>A0A4R9B2Y4_9MICO</name>